<evidence type="ECO:0000256" key="3">
    <source>
        <dbReference type="ARBA" id="ARBA00012085"/>
    </source>
</evidence>
<comment type="similarity">
    <text evidence="7">Belongs to the trans-sulfuration enzymes family.</text>
</comment>
<dbReference type="AlphaFoldDB" id="A0A8J2PZL0"/>
<dbReference type="CDD" id="cd00614">
    <property type="entry name" value="CGS_like"/>
    <property type="match status" value="1"/>
</dbReference>
<keyword evidence="5" id="KW-0028">Amino-acid biosynthesis</keyword>
<evidence type="ECO:0000256" key="7">
    <source>
        <dbReference type="RuleBase" id="RU362118"/>
    </source>
</evidence>
<evidence type="ECO:0000313" key="8">
    <source>
        <dbReference type="EMBL" id="CAG7834342.1"/>
    </source>
</evidence>
<gene>
    <name evidence="8" type="ORF">AFUS01_LOCUS43858</name>
</gene>
<dbReference type="GO" id="GO:0019346">
    <property type="term" value="P:transsulfuration"/>
    <property type="evidence" value="ECO:0007669"/>
    <property type="project" value="InterPro"/>
</dbReference>
<organism evidence="8 9">
    <name type="scientific">Allacma fusca</name>
    <dbReference type="NCBI Taxonomy" id="39272"/>
    <lineage>
        <taxon>Eukaryota</taxon>
        <taxon>Metazoa</taxon>
        <taxon>Ecdysozoa</taxon>
        <taxon>Arthropoda</taxon>
        <taxon>Hexapoda</taxon>
        <taxon>Collembola</taxon>
        <taxon>Symphypleona</taxon>
        <taxon>Sminthuridae</taxon>
        <taxon>Allacma</taxon>
    </lineage>
</organism>
<accession>A0A8J2PZL0</accession>
<dbReference type="PANTHER" id="PTHR11808:SF15">
    <property type="entry name" value="CYSTATHIONINE GAMMA-LYASE"/>
    <property type="match status" value="1"/>
</dbReference>
<dbReference type="InterPro" id="IPR000277">
    <property type="entry name" value="Cys/Met-Metab_PyrdxlP-dep_enz"/>
</dbReference>
<dbReference type="Pfam" id="PF01053">
    <property type="entry name" value="Cys_Met_Meta_PP"/>
    <property type="match status" value="1"/>
</dbReference>
<dbReference type="GO" id="GO:0004123">
    <property type="term" value="F:cystathionine gamma-lyase activity"/>
    <property type="evidence" value="ECO:0007669"/>
    <property type="project" value="TreeGrafter"/>
</dbReference>
<evidence type="ECO:0000256" key="6">
    <source>
        <dbReference type="ARBA" id="ARBA00029853"/>
    </source>
</evidence>
<comment type="caution">
    <text evidence="8">The sequence shown here is derived from an EMBL/GenBank/DDBJ whole genome shotgun (WGS) entry which is preliminary data.</text>
</comment>
<evidence type="ECO:0000256" key="4">
    <source>
        <dbReference type="ARBA" id="ARBA00022898"/>
    </source>
</evidence>
<evidence type="ECO:0000256" key="1">
    <source>
        <dbReference type="ARBA" id="ARBA00001933"/>
    </source>
</evidence>
<dbReference type="FunFam" id="3.40.640.10:FF:000046">
    <property type="entry name" value="Cystathionine gamma-lyase"/>
    <property type="match status" value="1"/>
</dbReference>
<dbReference type="Proteomes" id="UP000708208">
    <property type="component" value="Unassembled WGS sequence"/>
</dbReference>
<reference evidence="8" key="1">
    <citation type="submission" date="2021-06" db="EMBL/GenBank/DDBJ databases">
        <authorList>
            <person name="Hodson N. C."/>
            <person name="Mongue J. A."/>
            <person name="Jaron S. K."/>
        </authorList>
    </citation>
    <scope>NUCLEOTIDE SEQUENCE</scope>
</reference>
<keyword evidence="5" id="KW-0198">Cysteine biosynthesis</keyword>
<name>A0A8J2PZL0_9HEXA</name>
<dbReference type="GO" id="GO:0019343">
    <property type="term" value="P:cysteine biosynthetic process via cystathionine"/>
    <property type="evidence" value="ECO:0007669"/>
    <property type="project" value="TreeGrafter"/>
</dbReference>
<dbReference type="PIRSF" id="PIRSF001434">
    <property type="entry name" value="CGS"/>
    <property type="match status" value="1"/>
</dbReference>
<evidence type="ECO:0000256" key="5">
    <source>
        <dbReference type="ARBA" id="ARBA00023192"/>
    </source>
</evidence>
<dbReference type="EC" id="4.4.1.1" evidence="3"/>
<sequence>MGHYIGLSDAEFKSALLKWRKPRDDFETLAITETIDPGTFSANSLVTPIVTSSVFILHGPAAKQQEHKGYHYGRCGNPTRNVFESAMARLDGAKHALAFSSGVAAISAVVQILSQGDHIIYVQCTNGDSDWLFRHKWKNFGIQVEFIYTCDPESIVRLIRPSTKMVWLETPANPTLALVDIGAVSSAVHSVRKDILITVDNTFMTPVLQRPLELGADVGIYSCTKYLCGHADVTMGCLTFNSDELFKKFQENQICMGVAHFLENHECVLKVIHPGLKSHPDHELALKQQYGHSGMVAFFVKGGLNEGNAFLDALKIFQRAPSLGSDVSLASLPSTASHSWLPEDERLKLGITENLVRLSVGLESADKLIQDLDQALYKALPPHIPNGFS</sequence>
<evidence type="ECO:0000256" key="2">
    <source>
        <dbReference type="ARBA" id="ARBA00005038"/>
    </source>
</evidence>
<comment type="cofactor">
    <cofactor evidence="1 7">
        <name>pyridoxal 5'-phosphate</name>
        <dbReference type="ChEBI" id="CHEBI:597326"/>
    </cofactor>
</comment>
<proteinExistence type="inferred from homology"/>
<dbReference type="PANTHER" id="PTHR11808">
    <property type="entry name" value="TRANS-SULFURATION ENZYME FAMILY MEMBER"/>
    <property type="match status" value="1"/>
</dbReference>
<dbReference type="EMBL" id="CAJVCH010570203">
    <property type="protein sequence ID" value="CAG7834342.1"/>
    <property type="molecule type" value="Genomic_DNA"/>
</dbReference>
<protein>
    <recommendedName>
        <fullName evidence="3">cystathionine gamma-lyase</fullName>
        <ecNumber evidence="3">4.4.1.1</ecNumber>
    </recommendedName>
    <alternativeName>
        <fullName evidence="6">Gamma-cystathionase</fullName>
    </alternativeName>
</protein>
<keyword evidence="9" id="KW-1185">Reference proteome</keyword>
<comment type="pathway">
    <text evidence="2">Amino-acid biosynthesis; L-cysteine biosynthesis; L-cysteine from L-homocysteine and L-serine: step 2/2.</text>
</comment>
<dbReference type="GO" id="GO:0030170">
    <property type="term" value="F:pyridoxal phosphate binding"/>
    <property type="evidence" value="ECO:0007669"/>
    <property type="project" value="InterPro"/>
</dbReference>
<dbReference type="OrthoDB" id="3512640at2759"/>
<keyword evidence="4 7" id="KW-0663">Pyridoxal phosphate</keyword>
<evidence type="ECO:0000313" key="9">
    <source>
        <dbReference type="Proteomes" id="UP000708208"/>
    </source>
</evidence>
<dbReference type="GO" id="GO:0005737">
    <property type="term" value="C:cytoplasm"/>
    <property type="evidence" value="ECO:0007669"/>
    <property type="project" value="TreeGrafter"/>
</dbReference>